<accession>A0A2J8RED5</accession>
<reference evidence="1" key="1">
    <citation type="submission" date="2017-12" db="EMBL/GenBank/DDBJ databases">
        <title>High-resolution comparative analysis of great ape genomes.</title>
        <authorList>
            <person name="Pollen A."/>
            <person name="Hastie A."/>
            <person name="Hormozdiari F."/>
            <person name="Dougherty M."/>
            <person name="Liu R."/>
            <person name="Chaisson M."/>
            <person name="Hoppe E."/>
            <person name="Hill C."/>
            <person name="Pang A."/>
            <person name="Hillier L."/>
            <person name="Baker C."/>
            <person name="Armstrong J."/>
            <person name="Shendure J."/>
            <person name="Paten B."/>
            <person name="Wilson R."/>
            <person name="Chao H."/>
            <person name="Schneider V."/>
            <person name="Ventura M."/>
            <person name="Kronenberg Z."/>
            <person name="Murali S."/>
            <person name="Gordon D."/>
            <person name="Cantsilieris S."/>
            <person name="Munson K."/>
            <person name="Nelson B."/>
            <person name="Raja A."/>
            <person name="Underwood J."/>
            <person name="Diekhans M."/>
            <person name="Fiddes I."/>
            <person name="Haussler D."/>
            <person name="Eichler E."/>
        </authorList>
    </citation>
    <scope>NUCLEOTIDE SEQUENCE [LARGE SCALE GENOMIC DNA]</scope>
    <source>
        <strain evidence="1">Susie</strain>
    </source>
</reference>
<gene>
    <name evidence="1" type="ORF">CR201_G0051552</name>
</gene>
<dbReference type="EMBL" id="NDHI03003707">
    <property type="protein sequence ID" value="PNJ06883.1"/>
    <property type="molecule type" value="Genomic_DNA"/>
</dbReference>
<name>A0A2J8RED5_PONAB</name>
<sequence length="30" mass="3554">MAHVCYPGIRPRNYLQKRTFMISVYPKGVK</sequence>
<protein>
    <submittedName>
        <fullName evidence="1">ZNF540 isoform 7</fullName>
    </submittedName>
</protein>
<comment type="caution">
    <text evidence="1">The sequence shown here is derived from an EMBL/GenBank/DDBJ whole genome shotgun (WGS) entry which is preliminary data.</text>
</comment>
<dbReference type="AlphaFoldDB" id="A0A2J8RED5"/>
<evidence type="ECO:0000313" key="1">
    <source>
        <dbReference type="EMBL" id="PNJ06883.1"/>
    </source>
</evidence>
<proteinExistence type="predicted"/>
<organism evidence="1">
    <name type="scientific">Pongo abelii</name>
    <name type="common">Sumatran orangutan</name>
    <name type="synonym">Pongo pygmaeus abelii</name>
    <dbReference type="NCBI Taxonomy" id="9601"/>
    <lineage>
        <taxon>Eukaryota</taxon>
        <taxon>Metazoa</taxon>
        <taxon>Chordata</taxon>
        <taxon>Craniata</taxon>
        <taxon>Vertebrata</taxon>
        <taxon>Euteleostomi</taxon>
        <taxon>Mammalia</taxon>
        <taxon>Eutheria</taxon>
        <taxon>Euarchontoglires</taxon>
        <taxon>Primates</taxon>
        <taxon>Haplorrhini</taxon>
        <taxon>Catarrhini</taxon>
        <taxon>Hominidae</taxon>
        <taxon>Pongo</taxon>
    </lineage>
</organism>
<feature type="non-terminal residue" evidence="1">
    <location>
        <position position="30"/>
    </location>
</feature>